<dbReference type="AlphaFoldDB" id="A0A1F5YEC1"/>
<dbReference type="PANTHER" id="PTHR36456:SF1">
    <property type="entry name" value="UPF0232 PROTEIN SCO3875"/>
    <property type="match status" value="1"/>
</dbReference>
<dbReference type="PANTHER" id="PTHR36456">
    <property type="entry name" value="UPF0232 PROTEIN SCO3875"/>
    <property type="match status" value="1"/>
</dbReference>
<protein>
    <recommendedName>
        <fullName evidence="3">RNA-binding protein</fullName>
    </recommendedName>
</protein>
<sequence>MNSRVNSGPERLGHLLGRVLEEAGGAAGHAPEALAVVSAWPGIVGPRLARASRAVSLTGGKLFVEVTSPSWKQELGLQKRNIVRNINSRMGNKLVADLILNVRDFRNVE</sequence>
<proteinExistence type="predicted"/>
<gene>
    <name evidence="1" type="ORF">A2Z86_09910</name>
</gene>
<dbReference type="Proteomes" id="UP000176992">
    <property type="component" value="Unassembled WGS sequence"/>
</dbReference>
<name>A0A1F5YEC1_9BACT</name>
<organism evidence="1 2">
    <name type="scientific">Candidatus Glassbacteria bacterium GWA2_58_10</name>
    <dbReference type="NCBI Taxonomy" id="1817865"/>
    <lineage>
        <taxon>Bacteria</taxon>
        <taxon>Candidatus Glassiibacteriota</taxon>
    </lineage>
</organism>
<comment type="caution">
    <text evidence="1">The sequence shown here is derived from an EMBL/GenBank/DDBJ whole genome shotgun (WGS) entry which is preliminary data.</text>
</comment>
<evidence type="ECO:0008006" key="3">
    <source>
        <dbReference type="Google" id="ProtNLM"/>
    </source>
</evidence>
<dbReference type="Pfam" id="PF05258">
    <property type="entry name" value="DciA"/>
    <property type="match status" value="1"/>
</dbReference>
<evidence type="ECO:0000313" key="1">
    <source>
        <dbReference type="EMBL" id="OGF98493.1"/>
    </source>
</evidence>
<dbReference type="InterPro" id="IPR007922">
    <property type="entry name" value="DciA-like"/>
</dbReference>
<reference evidence="1 2" key="1">
    <citation type="journal article" date="2016" name="Nat. Commun.">
        <title>Thousands of microbial genomes shed light on interconnected biogeochemical processes in an aquifer system.</title>
        <authorList>
            <person name="Anantharaman K."/>
            <person name="Brown C.T."/>
            <person name="Hug L.A."/>
            <person name="Sharon I."/>
            <person name="Castelle C.J."/>
            <person name="Probst A.J."/>
            <person name="Thomas B.C."/>
            <person name="Singh A."/>
            <person name="Wilkins M.J."/>
            <person name="Karaoz U."/>
            <person name="Brodie E.L."/>
            <person name="Williams K.H."/>
            <person name="Hubbard S.S."/>
            <person name="Banfield J.F."/>
        </authorList>
    </citation>
    <scope>NUCLEOTIDE SEQUENCE [LARGE SCALE GENOMIC DNA]</scope>
</reference>
<evidence type="ECO:0000313" key="2">
    <source>
        <dbReference type="Proteomes" id="UP000176992"/>
    </source>
</evidence>
<accession>A0A1F5YEC1</accession>
<dbReference type="EMBL" id="MFIV01000096">
    <property type="protein sequence ID" value="OGF98493.1"/>
    <property type="molecule type" value="Genomic_DNA"/>
</dbReference>